<dbReference type="InterPro" id="IPR019464">
    <property type="entry name" value="ELL_N"/>
</dbReference>
<keyword evidence="3" id="KW-0648">Protein biosynthesis</keyword>
<gene>
    <name evidence="3" type="ORF">PACLA_8A019511</name>
</gene>
<evidence type="ECO:0000256" key="1">
    <source>
        <dbReference type="SAM" id="MobiDB-lite"/>
    </source>
</evidence>
<dbReference type="GO" id="GO:0003746">
    <property type="term" value="F:translation elongation factor activity"/>
    <property type="evidence" value="ECO:0007669"/>
    <property type="project" value="UniProtKB-KW"/>
</dbReference>
<dbReference type="InterPro" id="IPR031176">
    <property type="entry name" value="ELL/occludin"/>
</dbReference>
<dbReference type="GO" id="GO:0042795">
    <property type="term" value="P:snRNA transcription by RNA polymerase II"/>
    <property type="evidence" value="ECO:0007669"/>
    <property type="project" value="TreeGrafter"/>
</dbReference>
<dbReference type="PANTHER" id="PTHR23288">
    <property type="entry name" value="OCCLUDIN AND RNA POLYMERASE II ELONGATION FACTOR ELL"/>
    <property type="match status" value="1"/>
</dbReference>
<dbReference type="InterPro" id="IPR042065">
    <property type="entry name" value="E3_ELL-like"/>
</dbReference>
<dbReference type="GO" id="GO:0000987">
    <property type="term" value="F:cis-regulatory region sequence-specific DNA binding"/>
    <property type="evidence" value="ECO:0007669"/>
    <property type="project" value="TreeGrafter"/>
</dbReference>
<evidence type="ECO:0000259" key="2">
    <source>
        <dbReference type="Pfam" id="PF10390"/>
    </source>
</evidence>
<dbReference type="EMBL" id="CACRXK020001426">
    <property type="protein sequence ID" value="CAB3989059.1"/>
    <property type="molecule type" value="Genomic_DNA"/>
</dbReference>
<dbReference type="Proteomes" id="UP001152795">
    <property type="component" value="Unassembled WGS sequence"/>
</dbReference>
<comment type="caution">
    <text evidence="3">The sequence shown here is derived from an EMBL/GenBank/DDBJ whole genome shotgun (WGS) entry which is preliminary data.</text>
</comment>
<evidence type="ECO:0000313" key="3">
    <source>
        <dbReference type="EMBL" id="CAB3989059.1"/>
    </source>
</evidence>
<organism evidence="3 4">
    <name type="scientific">Paramuricea clavata</name>
    <name type="common">Red gorgonian</name>
    <name type="synonym">Violescent sea-whip</name>
    <dbReference type="NCBI Taxonomy" id="317549"/>
    <lineage>
        <taxon>Eukaryota</taxon>
        <taxon>Metazoa</taxon>
        <taxon>Cnidaria</taxon>
        <taxon>Anthozoa</taxon>
        <taxon>Octocorallia</taxon>
        <taxon>Malacalcyonacea</taxon>
        <taxon>Plexauridae</taxon>
        <taxon>Paramuricea</taxon>
    </lineage>
</organism>
<keyword evidence="3" id="KW-0251">Elongation factor</keyword>
<feature type="region of interest" description="Disordered" evidence="1">
    <location>
        <begin position="299"/>
        <end position="380"/>
    </location>
</feature>
<dbReference type="Pfam" id="PF10390">
    <property type="entry name" value="ELL"/>
    <property type="match status" value="1"/>
</dbReference>
<feature type="non-terminal residue" evidence="3">
    <location>
        <position position="1"/>
    </location>
</feature>
<name>A0A7D9HN62_PARCT</name>
<dbReference type="PANTHER" id="PTHR23288:SF17">
    <property type="entry name" value="RNA POLYMERASE II ELONGATION FACTOR ELL"/>
    <property type="match status" value="1"/>
</dbReference>
<dbReference type="GO" id="GO:0006368">
    <property type="term" value="P:transcription elongation by RNA polymerase II"/>
    <property type="evidence" value="ECO:0007669"/>
    <property type="project" value="InterPro"/>
</dbReference>
<accession>A0A7D9HN62</accession>
<protein>
    <submittedName>
        <fullName evidence="3">RNA polymerase II elongation factor ELL</fullName>
    </submittedName>
</protein>
<dbReference type="GO" id="GO:0008023">
    <property type="term" value="C:transcription elongation factor complex"/>
    <property type="evidence" value="ECO:0007669"/>
    <property type="project" value="InterPro"/>
</dbReference>
<dbReference type="Gene3D" id="1.10.10.2670">
    <property type="entry name" value="E3 ubiquitin-protein ligase"/>
    <property type="match status" value="1"/>
</dbReference>
<dbReference type="OrthoDB" id="6284217at2759"/>
<sequence length="380" mass="42048">MAVCLESSSNYKIVSKNGQNPNKSLFLVKLTDSCLKTLEQLQNPTAKSKLSKGGTTRKPSIQFKNHGKAGTLFIPSKNGVDNNGTKFNFTCANLFMVNSTTGLDCLQQNKGDVNLTLLGNITEKITVSANNDSYAATKTRMAEAEKERQGNRAKVIELGSKNGAIKKKRMMPNARQKFNFRKVNNKINQSSSSTIKGLREKVIHLLALRPCNKLELRMKLERDGVKLKDAIVLTNVLQQVSAMQDNVYVLNRHFYTEVQMDVDTWPGYTDEDRETVKNKIVSEMGSSVDRLSPGPLIAPSLLGINSTKRPLSGGNKPGKNPAGKKPRIAHSNLNTPAKNEGKRAETSPPKLTSQSPRIVPPRRASREKHKTNHEMNKKTP</sequence>
<dbReference type="AlphaFoldDB" id="A0A7D9HN62"/>
<dbReference type="SUPFAM" id="SSF46785">
    <property type="entry name" value="Winged helix' DNA-binding domain"/>
    <property type="match status" value="1"/>
</dbReference>
<dbReference type="GO" id="GO:0032968">
    <property type="term" value="P:positive regulation of transcription elongation by RNA polymerase II"/>
    <property type="evidence" value="ECO:0007669"/>
    <property type="project" value="TreeGrafter"/>
</dbReference>
<feature type="domain" description="RNA polymerase II elongation factor ELL N-terminal" evidence="2">
    <location>
        <begin position="11"/>
        <end position="281"/>
    </location>
</feature>
<evidence type="ECO:0000313" key="4">
    <source>
        <dbReference type="Proteomes" id="UP001152795"/>
    </source>
</evidence>
<proteinExistence type="predicted"/>
<dbReference type="InterPro" id="IPR036390">
    <property type="entry name" value="WH_DNA-bd_sf"/>
</dbReference>
<keyword evidence="4" id="KW-1185">Reference proteome</keyword>
<reference evidence="3" key="1">
    <citation type="submission" date="2020-04" db="EMBL/GenBank/DDBJ databases">
        <authorList>
            <person name="Alioto T."/>
            <person name="Alioto T."/>
            <person name="Gomez Garrido J."/>
        </authorList>
    </citation>
    <scope>NUCLEOTIDE SEQUENCE</scope>
    <source>
        <strain evidence="3">A484AB</strain>
    </source>
</reference>